<dbReference type="Proteomes" id="UP000800036">
    <property type="component" value="Unassembled WGS sequence"/>
</dbReference>
<accession>A0A6A5VCT5</accession>
<feature type="non-terminal residue" evidence="2">
    <location>
        <position position="1"/>
    </location>
</feature>
<dbReference type="EMBL" id="ML976672">
    <property type="protein sequence ID" value="KAF1974955.1"/>
    <property type="molecule type" value="Genomic_DNA"/>
</dbReference>
<dbReference type="OrthoDB" id="2157530at2759"/>
<evidence type="ECO:0000259" key="1">
    <source>
        <dbReference type="Pfam" id="PF06985"/>
    </source>
</evidence>
<sequence length="62" mass="6837">CDGLPVMITQNCCDILTTLRQEDVVVNVWIDQVCINQRSSVDKAENVQRVGEIYKGASAVVV</sequence>
<evidence type="ECO:0000313" key="2">
    <source>
        <dbReference type="EMBL" id="KAF1974955.1"/>
    </source>
</evidence>
<organism evidence="2 3">
    <name type="scientific">Bimuria novae-zelandiae CBS 107.79</name>
    <dbReference type="NCBI Taxonomy" id="1447943"/>
    <lineage>
        <taxon>Eukaryota</taxon>
        <taxon>Fungi</taxon>
        <taxon>Dikarya</taxon>
        <taxon>Ascomycota</taxon>
        <taxon>Pezizomycotina</taxon>
        <taxon>Dothideomycetes</taxon>
        <taxon>Pleosporomycetidae</taxon>
        <taxon>Pleosporales</taxon>
        <taxon>Massarineae</taxon>
        <taxon>Didymosphaeriaceae</taxon>
        <taxon>Bimuria</taxon>
    </lineage>
</organism>
<keyword evidence="3" id="KW-1185">Reference proteome</keyword>
<dbReference type="InterPro" id="IPR010730">
    <property type="entry name" value="HET"/>
</dbReference>
<gene>
    <name evidence="2" type="ORF">BU23DRAFT_459595</name>
</gene>
<reference evidence="2" key="1">
    <citation type="journal article" date="2020" name="Stud. Mycol.">
        <title>101 Dothideomycetes genomes: a test case for predicting lifestyles and emergence of pathogens.</title>
        <authorList>
            <person name="Haridas S."/>
            <person name="Albert R."/>
            <person name="Binder M."/>
            <person name="Bloem J."/>
            <person name="Labutti K."/>
            <person name="Salamov A."/>
            <person name="Andreopoulos B."/>
            <person name="Baker S."/>
            <person name="Barry K."/>
            <person name="Bills G."/>
            <person name="Bluhm B."/>
            <person name="Cannon C."/>
            <person name="Castanera R."/>
            <person name="Culley D."/>
            <person name="Daum C."/>
            <person name="Ezra D."/>
            <person name="Gonzalez J."/>
            <person name="Henrissat B."/>
            <person name="Kuo A."/>
            <person name="Liang C."/>
            <person name="Lipzen A."/>
            <person name="Lutzoni F."/>
            <person name="Magnuson J."/>
            <person name="Mondo S."/>
            <person name="Nolan M."/>
            <person name="Ohm R."/>
            <person name="Pangilinan J."/>
            <person name="Park H.-J."/>
            <person name="Ramirez L."/>
            <person name="Alfaro M."/>
            <person name="Sun H."/>
            <person name="Tritt A."/>
            <person name="Yoshinaga Y."/>
            <person name="Zwiers L.-H."/>
            <person name="Turgeon B."/>
            <person name="Goodwin S."/>
            <person name="Spatafora J."/>
            <person name="Crous P."/>
            <person name="Grigoriev I."/>
        </authorList>
    </citation>
    <scope>NUCLEOTIDE SEQUENCE</scope>
    <source>
        <strain evidence="2">CBS 107.79</strain>
    </source>
</reference>
<dbReference type="PANTHER" id="PTHR24148:SF64">
    <property type="entry name" value="HETEROKARYON INCOMPATIBILITY DOMAIN-CONTAINING PROTEIN"/>
    <property type="match status" value="1"/>
</dbReference>
<evidence type="ECO:0000313" key="3">
    <source>
        <dbReference type="Proteomes" id="UP000800036"/>
    </source>
</evidence>
<dbReference type="InterPro" id="IPR052895">
    <property type="entry name" value="HetReg/Transcr_Mod"/>
</dbReference>
<dbReference type="AlphaFoldDB" id="A0A6A5VCT5"/>
<dbReference type="PANTHER" id="PTHR24148">
    <property type="entry name" value="ANKYRIN REPEAT DOMAIN-CONTAINING PROTEIN 39 HOMOLOG-RELATED"/>
    <property type="match status" value="1"/>
</dbReference>
<dbReference type="Pfam" id="PF06985">
    <property type="entry name" value="HET"/>
    <property type="match status" value="1"/>
</dbReference>
<protein>
    <recommendedName>
        <fullName evidence="1">Heterokaryon incompatibility domain-containing protein</fullName>
    </recommendedName>
</protein>
<feature type="domain" description="Heterokaryon incompatibility" evidence="1">
    <location>
        <begin position="4"/>
        <end position="62"/>
    </location>
</feature>
<proteinExistence type="predicted"/>
<name>A0A6A5VCT5_9PLEO</name>